<evidence type="ECO:0000313" key="2">
    <source>
        <dbReference type="Proteomes" id="UP001066276"/>
    </source>
</evidence>
<comment type="caution">
    <text evidence="1">The sequence shown here is derived from an EMBL/GenBank/DDBJ whole genome shotgun (WGS) entry which is preliminary data.</text>
</comment>
<evidence type="ECO:0000313" key="1">
    <source>
        <dbReference type="EMBL" id="KAJ1087575.1"/>
    </source>
</evidence>
<proteinExistence type="predicted"/>
<organism evidence="1 2">
    <name type="scientific">Pleurodeles waltl</name>
    <name type="common">Iberian ribbed newt</name>
    <dbReference type="NCBI Taxonomy" id="8319"/>
    <lineage>
        <taxon>Eukaryota</taxon>
        <taxon>Metazoa</taxon>
        <taxon>Chordata</taxon>
        <taxon>Craniata</taxon>
        <taxon>Vertebrata</taxon>
        <taxon>Euteleostomi</taxon>
        <taxon>Amphibia</taxon>
        <taxon>Batrachia</taxon>
        <taxon>Caudata</taxon>
        <taxon>Salamandroidea</taxon>
        <taxon>Salamandridae</taxon>
        <taxon>Pleurodelinae</taxon>
        <taxon>Pleurodeles</taxon>
    </lineage>
</organism>
<protein>
    <submittedName>
        <fullName evidence="1">Uncharacterized protein</fullName>
    </submittedName>
</protein>
<reference evidence="1" key="1">
    <citation type="journal article" date="2022" name="bioRxiv">
        <title>Sequencing and chromosome-scale assembly of the giantPleurodeles waltlgenome.</title>
        <authorList>
            <person name="Brown T."/>
            <person name="Elewa A."/>
            <person name="Iarovenko S."/>
            <person name="Subramanian E."/>
            <person name="Araus A.J."/>
            <person name="Petzold A."/>
            <person name="Susuki M."/>
            <person name="Suzuki K.-i.T."/>
            <person name="Hayashi T."/>
            <person name="Toyoda A."/>
            <person name="Oliveira C."/>
            <person name="Osipova E."/>
            <person name="Leigh N.D."/>
            <person name="Simon A."/>
            <person name="Yun M.H."/>
        </authorList>
    </citation>
    <scope>NUCLEOTIDE SEQUENCE</scope>
    <source>
        <strain evidence="1">20211129_DDA</strain>
        <tissue evidence="1">Liver</tissue>
    </source>
</reference>
<dbReference type="Proteomes" id="UP001066276">
    <property type="component" value="Chromosome 11"/>
</dbReference>
<dbReference type="AlphaFoldDB" id="A0AAV7LJE2"/>
<sequence>MGIARPGREKGVIMAIPDEDGSIIMDQEQIANRFRDYYAALYTSKIAPDLDASSDYLTHVKMLWLSDADRESLMEPLTTAEIRKALKVGSGSRSHFMATLRFASSNSIDIKR</sequence>
<gene>
    <name evidence="1" type="ORF">NDU88_000742</name>
</gene>
<accession>A0AAV7LJE2</accession>
<dbReference type="EMBL" id="JANPWB010000015">
    <property type="protein sequence ID" value="KAJ1087575.1"/>
    <property type="molecule type" value="Genomic_DNA"/>
</dbReference>
<keyword evidence="2" id="KW-1185">Reference proteome</keyword>
<name>A0AAV7LJE2_PLEWA</name>